<dbReference type="SUPFAM" id="SSF51905">
    <property type="entry name" value="FAD/NAD(P)-binding domain"/>
    <property type="match status" value="2"/>
</dbReference>
<dbReference type="EMBL" id="JAOUSE010000024">
    <property type="protein sequence ID" value="MCU9594562.1"/>
    <property type="molecule type" value="Genomic_DNA"/>
</dbReference>
<comment type="caution">
    <text evidence="8">The sequence shown here is derived from an EMBL/GenBank/DDBJ whole genome shotgun (WGS) entry which is preliminary data.</text>
</comment>
<dbReference type="PRINTS" id="PR00411">
    <property type="entry name" value="PNDRDTASEI"/>
</dbReference>
<comment type="similarity">
    <text evidence="2">Belongs to the class-III pyridine nucleotide-disulfide oxidoreductase family.</text>
</comment>
<dbReference type="CDD" id="cd00158">
    <property type="entry name" value="RHOD"/>
    <property type="match status" value="1"/>
</dbReference>
<dbReference type="Pfam" id="PF07992">
    <property type="entry name" value="Pyr_redox_2"/>
    <property type="match status" value="1"/>
</dbReference>
<name>A0ABT2WFU7_9BACI</name>
<dbReference type="InterPro" id="IPR004099">
    <property type="entry name" value="Pyr_nucl-diS_OxRdtase_dimer"/>
</dbReference>
<dbReference type="RefSeq" id="WP_263061641.1">
    <property type="nucleotide sequence ID" value="NZ_JAOUSE010000024.1"/>
</dbReference>
<reference evidence="8 9" key="1">
    <citation type="submission" date="2022-10" db="EMBL/GenBank/DDBJ databases">
        <title>Description of Fervidibacillus gen. nov. in the family Fervidibacillaceae fam. nov. with two species, Fervidibacillus albus sp. nov., and Fervidibacillus halotolerans sp. nov., isolated from tidal flat sediments.</title>
        <authorList>
            <person name="Kwon K.K."/>
            <person name="Yang S.-H."/>
        </authorList>
    </citation>
    <scope>NUCLEOTIDE SEQUENCE [LARGE SCALE GENOMIC DNA]</scope>
    <source>
        <strain evidence="8 9">DSM 23332</strain>
    </source>
</reference>
<dbReference type="InterPro" id="IPR023753">
    <property type="entry name" value="FAD/NAD-binding_dom"/>
</dbReference>
<evidence type="ECO:0000256" key="3">
    <source>
        <dbReference type="ARBA" id="ARBA00022630"/>
    </source>
</evidence>
<keyword evidence="9" id="KW-1185">Reference proteome</keyword>
<evidence type="ECO:0000256" key="5">
    <source>
        <dbReference type="ARBA" id="ARBA00023002"/>
    </source>
</evidence>
<comment type="cofactor">
    <cofactor evidence="1">
        <name>FAD</name>
        <dbReference type="ChEBI" id="CHEBI:57692"/>
    </cofactor>
</comment>
<proteinExistence type="inferred from homology"/>
<protein>
    <submittedName>
        <fullName evidence="8">FAD-dependent oxidoreductase</fullName>
    </submittedName>
</protein>
<dbReference type="SUPFAM" id="SSF52821">
    <property type="entry name" value="Rhodanese/Cell cycle control phosphatase"/>
    <property type="match status" value="1"/>
</dbReference>
<evidence type="ECO:0000313" key="8">
    <source>
        <dbReference type="EMBL" id="MCU9594562.1"/>
    </source>
</evidence>
<dbReference type="InterPro" id="IPR050260">
    <property type="entry name" value="FAD-bd_OxRdtase"/>
</dbReference>
<dbReference type="InterPro" id="IPR036873">
    <property type="entry name" value="Rhodanese-like_dom_sf"/>
</dbReference>
<dbReference type="SMART" id="SM00450">
    <property type="entry name" value="RHOD"/>
    <property type="match status" value="1"/>
</dbReference>
<evidence type="ECO:0000256" key="4">
    <source>
        <dbReference type="ARBA" id="ARBA00022827"/>
    </source>
</evidence>
<dbReference type="InterPro" id="IPR036188">
    <property type="entry name" value="FAD/NAD-bd_sf"/>
</dbReference>
<dbReference type="Gene3D" id="3.50.50.60">
    <property type="entry name" value="FAD/NAD(P)-binding domain"/>
    <property type="match status" value="2"/>
</dbReference>
<dbReference type="SUPFAM" id="SSF55424">
    <property type="entry name" value="FAD/NAD-linked reductases, dimerisation (C-terminal) domain"/>
    <property type="match status" value="1"/>
</dbReference>
<dbReference type="Pfam" id="PF02852">
    <property type="entry name" value="Pyr_redox_dim"/>
    <property type="match status" value="1"/>
</dbReference>
<keyword evidence="6" id="KW-0676">Redox-active center</keyword>
<dbReference type="Gene3D" id="3.40.250.10">
    <property type="entry name" value="Rhodanese-like domain"/>
    <property type="match status" value="1"/>
</dbReference>
<dbReference type="PANTHER" id="PTHR43429:SF1">
    <property type="entry name" value="NAD(P)H SULFUR OXIDOREDUCTASE (COA-DEPENDENT)"/>
    <property type="match status" value="1"/>
</dbReference>
<dbReference type="PANTHER" id="PTHR43429">
    <property type="entry name" value="PYRIDINE NUCLEOTIDE-DISULFIDE OXIDOREDUCTASE DOMAIN-CONTAINING"/>
    <property type="match status" value="1"/>
</dbReference>
<gene>
    <name evidence="8" type="ORF">OEV82_08840</name>
</gene>
<dbReference type="Proteomes" id="UP001208656">
    <property type="component" value="Unassembled WGS sequence"/>
</dbReference>
<dbReference type="InterPro" id="IPR016156">
    <property type="entry name" value="FAD/NAD-linked_Rdtase_dimer_sf"/>
</dbReference>
<keyword evidence="4" id="KW-0274">FAD</keyword>
<evidence type="ECO:0000313" key="9">
    <source>
        <dbReference type="Proteomes" id="UP001208656"/>
    </source>
</evidence>
<keyword evidence="3" id="KW-0285">Flavoprotein</keyword>
<accession>A0ABT2WFU7</accession>
<keyword evidence="5" id="KW-0560">Oxidoreductase</keyword>
<evidence type="ECO:0000259" key="7">
    <source>
        <dbReference type="PROSITE" id="PS50206"/>
    </source>
</evidence>
<sequence>MGKKIVIVGGVAGGASVAARARRLDEKAEIIMFEKGPHVSFSNCSLPYHLSGIVENSKKLVLSSPEDFKKKYNIEARTFSEVIRINRKEKTITVKDLIKNQTYEESYDKLVLSPGAKPIRPNIEGIDNPNVFTVRNVDDIENLNTFIKENGLKRIAVIGGGFIGVEVAENLRLAGLDVSLIEFANQIMRPFDHDMAQILHKEMIDHGVELILNDGLARICDGYVETQSGKKVEAEAVVVAIGVQPETALAQDAGLEIGETGGIKVDHNYVTSDRHIYAVGDAIEVYHRLTHKPTRLALAGPAQKQARAAANHMYGIPNRNKGVIGSSSIHLFNLNAASTGLNVETAKQAGISCDSVYVIPSDKVGLMPDSHPMHFKLVYEVPTGRILGAQAIGKGNVDKRIDVIATVISLDGTLEDLQDLELTYSPMLGTAKDVVNMAALVALNQLYGRYREVKVSEVRKLVENNAFIIDAREEKEYNQGHLKNAVNIPLSEFRDRLNEIPKDRPVYIHCRSGQRSYNMVMALQNLGYNNVYNIAGSFLGICLYEYYTDYVTCREKIVTAYNFK</sequence>
<evidence type="ECO:0000256" key="2">
    <source>
        <dbReference type="ARBA" id="ARBA00009130"/>
    </source>
</evidence>
<dbReference type="InterPro" id="IPR001763">
    <property type="entry name" value="Rhodanese-like_dom"/>
</dbReference>
<dbReference type="PROSITE" id="PS50206">
    <property type="entry name" value="RHODANESE_3"/>
    <property type="match status" value="1"/>
</dbReference>
<evidence type="ECO:0000256" key="1">
    <source>
        <dbReference type="ARBA" id="ARBA00001974"/>
    </source>
</evidence>
<dbReference type="Pfam" id="PF00581">
    <property type="entry name" value="Rhodanese"/>
    <property type="match status" value="1"/>
</dbReference>
<organism evidence="8 9">
    <name type="scientific">Pallidibacillus thermolactis</name>
    <dbReference type="NCBI Taxonomy" id="251051"/>
    <lineage>
        <taxon>Bacteria</taxon>
        <taxon>Bacillati</taxon>
        <taxon>Bacillota</taxon>
        <taxon>Bacilli</taxon>
        <taxon>Bacillales</taxon>
        <taxon>Bacillaceae</taxon>
        <taxon>Pallidibacillus</taxon>
    </lineage>
</organism>
<evidence type="ECO:0000256" key="6">
    <source>
        <dbReference type="ARBA" id="ARBA00023284"/>
    </source>
</evidence>
<dbReference type="PRINTS" id="PR00368">
    <property type="entry name" value="FADPNR"/>
</dbReference>
<feature type="domain" description="Rhodanese" evidence="7">
    <location>
        <begin position="462"/>
        <end position="543"/>
    </location>
</feature>